<dbReference type="Proteomes" id="UP000245430">
    <property type="component" value="Unassembled WGS sequence"/>
</dbReference>
<evidence type="ECO:0000256" key="2">
    <source>
        <dbReference type="ARBA" id="ARBA00007430"/>
    </source>
</evidence>
<keyword evidence="4 7" id="KW-0812">Transmembrane</keyword>
<dbReference type="EMBL" id="QGGP01000006">
    <property type="protein sequence ID" value="PWK18002.1"/>
    <property type="molecule type" value="Genomic_DNA"/>
</dbReference>
<feature type="transmembrane region" description="Helical" evidence="7">
    <location>
        <begin position="130"/>
        <end position="152"/>
    </location>
</feature>
<sequence length="492" mass="55986">MFAVNHHFFRAKTSPYILQKTLKKQVIGGVAWRGSADIIQQVLQIVFTIVLARLLTKADFGLLATAMVINRFFVALISVGFGGAIIRSTDVTKEQISAIFYIQLILNFTLSVVVYFLAQPIAGFFEEIELVRLVEITAWIILLQTFQFPTILLRKNMQFKSFSLIEISSMLIANTAAIIMAFDGFGIWSLVARLFIQKLCFIIGTWFAAKWKPTKPDFNGLKPIMNFGFNMLGSNLLSYFSENLIAIIISKFLGKEIMGLFNIAYNLAIVPASKIKSVLLSVLTPGFAKIQLDIVSFTKNNRKVLLYLSLTFIPFMFLMSGMSENIVLFMYGDKWIDASPMLLILAIVGMMKGVVHLLRSSILVKGEARVILYATIIELVSSLPLMYFYVSIYGVNGLLIGYSVGTLTSFFYIVYKYDKLFEEKIFYKTVLLPFIFGVSLFTLVFFIGQFSINLYIELILQLFMALILFGILMRLFYWKIMKMALQRFRLLK</sequence>
<evidence type="ECO:0000256" key="3">
    <source>
        <dbReference type="ARBA" id="ARBA00022475"/>
    </source>
</evidence>
<feature type="transmembrane region" description="Helical" evidence="7">
    <location>
        <begin position="164"/>
        <end position="182"/>
    </location>
</feature>
<comment type="similarity">
    <text evidence="2">Belongs to the polysaccharide synthase family.</text>
</comment>
<dbReference type="AlphaFoldDB" id="A0A316DKG3"/>
<feature type="transmembrane region" description="Helical" evidence="7">
    <location>
        <begin position="395"/>
        <end position="414"/>
    </location>
</feature>
<evidence type="ECO:0000256" key="6">
    <source>
        <dbReference type="ARBA" id="ARBA00023136"/>
    </source>
</evidence>
<reference evidence="8 9" key="1">
    <citation type="submission" date="2018-05" db="EMBL/GenBank/DDBJ databases">
        <title>Genomic Encyclopedia of Archaeal and Bacterial Type Strains, Phase II (KMG-II): from individual species to whole genera.</title>
        <authorList>
            <person name="Goeker M."/>
        </authorList>
    </citation>
    <scope>NUCLEOTIDE SEQUENCE [LARGE SCALE GENOMIC DNA]</scope>
    <source>
        <strain evidence="8 9">DSM 22637</strain>
    </source>
</reference>
<dbReference type="Pfam" id="PF13440">
    <property type="entry name" value="Polysacc_synt_3"/>
    <property type="match status" value="1"/>
</dbReference>
<feature type="transmembrane region" description="Helical" evidence="7">
    <location>
        <begin position="426"/>
        <end position="452"/>
    </location>
</feature>
<dbReference type="PANTHER" id="PTHR30250">
    <property type="entry name" value="PST FAMILY PREDICTED COLANIC ACID TRANSPORTER"/>
    <property type="match status" value="1"/>
</dbReference>
<evidence type="ECO:0000256" key="5">
    <source>
        <dbReference type="ARBA" id="ARBA00022989"/>
    </source>
</evidence>
<feature type="transmembrane region" description="Helical" evidence="7">
    <location>
        <begin position="338"/>
        <end position="358"/>
    </location>
</feature>
<feature type="transmembrane region" description="Helical" evidence="7">
    <location>
        <begin position="98"/>
        <end position="118"/>
    </location>
</feature>
<evidence type="ECO:0000313" key="9">
    <source>
        <dbReference type="Proteomes" id="UP000245430"/>
    </source>
</evidence>
<gene>
    <name evidence="8" type="ORF">LX78_02401</name>
</gene>
<evidence type="ECO:0000256" key="1">
    <source>
        <dbReference type="ARBA" id="ARBA00004651"/>
    </source>
</evidence>
<comment type="caution">
    <text evidence="8">The sequence shown here is derived from an EMBL/GenBank/DDBJ whole genome shotgun (WGS) entry which is preliminary data.</text>
</comment>
<feature type="transmembrane region" description="Helical" evidence="7">
    <location>
        <begin position="458"/>
        <end position="477"/>
    </location>
</feature>
<feature type="transmembrane region" description="Helical" evidence="7">
    <location>
        <begin position="370"/>
        <end position="389"/>
    </location>
</feature>
<dbReference type="CDD" id="cd13127">
    <property type="entry name" value="MATE_tuaB_like"/>
    <property type="match status" value="1"/>
</dbReference>
<dbReference type="InterPro" id="IPR050833">
    <property type="entry name" value="Poly_Biosynth_Transport"/>
</dbReference>
<dbReference type="GO" id="GO:0005886">
    <property type="term" value="C:plasma membrane"/>
    <property type="evidence" value="ECO:0007669"/>
    <property type="project" value="UniProtKB-SubCell"/>
</dbReference>
<feature type="transmembrane region" description="Helical" evidence="7">
    <location>
        <begin position="60"/>
        <end position="86"/>
    </location>
</feature>
<name>A0A316DKG3_9FLAO</name>
<accession>A0A316DKG3</accession>
<evidence type="ECO:0000256" key="4">
    <source>
        <dbReference type="ARBA" id="ARBA00022692"/>
    </source>
</evidence>
<organism evidence="8 9">
    <name type="scientific">Xanthomarina spongicola</name>
    <dbReference type="NCBI Taxonomy" id="570520"/>
    <lineage>
        <taxon>Bacteria</taxon>
        <taxon>Pseudomonadati</taxon>
        <taxon>Bacteroidota</taxon>
        <taxon>Flavobacteriia</taxon>
        <taxon>Flavobacteriales</taxon>
        <taxon>Flavobacteriaceae</taxon>
        <taxon>Xanthomarina</taxon>
    </lineage>
</organism>
<keyword evidence="6 7" id="KW-0472">Membrane</keyword>
<feature type="transmembrane region" description="Helical" evidence="7">
    <location>
        <begin position="304"/>
        <end position="332"/>
    </location>
</feature>
<proteinExistence type="inferred from homology"/>
<dbReference type="PANTHER" id="PTHR30250:SF10">
    <property type="entry name" value="LIPOPOLYSACCHARIDE BIOSYNTHESIS PROTEIN WZXC"/>
    <property type="match status" value="1"/>
</dbReference>
<protein>
    <submittedName>
        <fullName evidence="8">O-antigen/teichoic acid export membrane protein</fullName>
    </submittedName>
</protein>
<keyword evidence="3" id="KW-1003">Cell membrane</keyword>
<comment type="subcellular location">
    <subcellularLocation>
        <location evidence="1">Cell membrane</location>
        <topology evidence="1">Multi-pass membrane protein</topology>
    </subcellularLocation>
</comment>
<evidence type="ECO:0000313" key="8">
    <source>
        <dbReference type="EMBL" id="PWK18002.1"/>
    </source>
</evidence>
<evidence type="ECO:0000256" key="7">
    <source>
        <dbReference type="SAM" id="Phobius"/>
    </source>
</evidence>
<keyword evidence="9" id="KW-1185">Reference proteome</keyword>
<keyword evidence="5 7" id="KW-1133">Transmembrane helix</keyword>